<proteinExistence type="predicted"/>
<dbReference type="Proteomes" id="UP000286235">
    <property type="component" value="Unassembled WGS sequence"/>
</dbReference>
<name>A0A420VDJ4_9BACI</name>
<keyword evidence="1" id="KW-0472">Membrane</keyword>
<keyword evidence="3" id="KW-1185">Reference proteome</keyword>
<evidence type="ECO:0000313" key="3">
    <source>
        <dbReference type="Proteomes" id="UP000286235"/>
    </source>
</evidence>
<organism evidence="2 3">
    <name type="scientific">Caldibacillus debilis GB1</name>
    <dbReference type="NCBI Taxonomy" id="1339248"/>
    <lineage>
        <taxon>Bacteria</taxon>
        <taxon>Bacillati</taxon>
        <taxon>Bacillota</taxon>
        <taxon>Bacilli</taxon>
        <taxon>Bacillales</taxon>
        <taxon>Bacillaceae</taxon>
        <taxon>Caldibacillus</taxon>
    </lineage>
</organism>
<keyword evidence="1" id="KW-1133">Transmembrane helix</keyword>
<protein>
    <submittedName>
        <fullName evidence="2">Uncharacterized protein</fullName>
    </submittedName>
</protein>
<reference evidence="2 3" key="1">
    <citation type="submission" date="2013-12" db="EMBL/GenBank/DDBJ databases">
        <title>Genome and proteome characterization of Caldibacillus debilis GB1 derived from a cellulolytic aero-tolerant co-culture.</title>
        <authorList>
            <person name="Wushke S.T."/>
            <person name="Zhang X."/>
            <person name="Fristensky B."/>
            <person name="Wilkins J.A."/>
            <person name="Levin D.B."/>
            <person name="Sparling R."/>
        </authorList>
    </citation>
    <scope>NUCLEOTIDE SEQUENCE [LARGE SCALE GENOMIC DNA]</scope>
    <source>
        <strain evidence="2 3">GB1</strain>
    </source>
</reference>
<dbReference type="RefSeq" id="WP_120668966.1">
    <property type="nucleotide sequence ID" value="NZ_AZRV01000035.1"/>
</dbReference>
<comment type="caution">
    <text evidence="2">The sequence shown here is derived from an EMBL/GenBank/DDBJ whole genome shotgun (WGS) entry which is preliminary data.</text>
</comment>
<keyword evidence="1" id="KW-0812">Transmembrane</keyword>
<evidence type="ECO:0000256" key="1">
    <source>
        <dbReference type="SAM" id="Phobius"/>
    </source>
</evidence>
<dbReference type="AlphaFoldDB" id="A0A420VDJ4"/>
<accession>A0A420VDJ4</accession>
<dbReference type="EMBL" id="AZRV01000035">
    <property type="protein sequence ID" value="RKO61659.1"/>
    <property type="molecule type" value="Genomic_DNA"/>
</dbReference>
<sequence>MKERNWLNGFGDWLIRNRKNPLVRLVVMIILAVITPFHKLRNHFKREVEVRIEYIYGEDGKYPDTVRGYIVRGGTCWLFSGIPWGDLGRIIQELRKEDKPIVLYIEHGIWHKRFIFRDGQDENWQRSWSSFKKKKGGKRSPATLILYYK</sequence>
<feature type="transmembrane region" description="Helical" evidence="1">
    <location>
        <begin position="21"/>
        <end position="38"/>
    </location>
</feature>
<gene>
    <name evidence="2" type="ORF">Cdeb_01130</name>
</gene>
<evidence type="ECO:0000313" key="2">
    <source>
        <dbReference type="EMBL" id="RKO61659.1"/>
    </source>
</evidence>